<accession>A0A9D4JPU5</accession>
<reference evidence="1" key="1">
    <citation type="journal article" date="2019" name="bioRxiv">
        <title>The Genome of the Zebra Mussel, Dreissena polymorpha: A Resource for Invasive Species Research.</title>
        <authorList>
            <person name="McCartney M.A."/>
            <person name="Auch B."/>
            <person name="Kono T."/>
            <person name="Mallez S."/>
            <person name="Zhang Y."/>
            <person name="Obille A."/>
            <person name="Becker A."/>
            <person name="Abrahante J.E."/>
            <person name="Garbe J."/>
            <person name="Badalamenti J.P."/>
            <person name="Herman A."/>
            <person name="Mangelson H."/>
            <person name="Liachko I."/>
            <person name="Sullivan S."/>
            <person name="Sone E.D."/>
            <person name="Koren S."/>
            <person name="Silverstein K.A.T."/>
            <person name="Beckman K.B."/>
            <person name="Gohl D.M."/>
        </authorList>
    </citation>
    <scope>NUCLEOTIDE SEQUENCE</scope>
    <source>
        <strain evidence="1">Duluth1</strain>
        <tissue evidence="1">Whole animal</tissue>
    </source>
</reference>
<protein>
    <submittedName>
        <fullName evidence="1">Uncharacterized protein</fullName>
    </submittedName>
</protein>
<evidence type="ECO:0000313" key="1">
    <source>
        <dbReference type="EMBL" id="KAH3815497.1"/>
    </source>
</evidence>
<reference evidence="1" key="2">
    <citation type="submission" date="2020-11" db="EMBL/GenBank/DDBJ databases">
        <authorList>
            <person name="McCartney M.A."/>
            <person name="Auch B."/>
            <person name="Kono T."/>
            <person name="Mallez S."/>
            <person name="Becker A."/>
            <person name="Gohl D.M."/>
            <person name="Silverstein K.A.T."/>
            <person name="Koren S."/>
            <person name="Bechman K.B."/>
            <person name="Herman A."/>
            <person name="Abrahante J.E."/>
            <person name="Garbe J."/>
        </authorList>
    </citation>
    <scope>NUCLEOTIDE SEQUENCE</scope>
    <source>
        <strain evidence="1">Duluth1</strain>
        <tissue evidence="1">Whole animal</tissue>
    </source>
</reference>
<keyword evidence="2" id="KW-1185">Reference proteome</keyword>
<dbReference type="EMBL" id="JAIWYP010000006">
    <property type="protein sequence ID" value="KAH3815497.1"/>
    <property type="molecule type" value="Genomic_DNA"/>
</dbReference>
<proteinExistence type="predicted"/>
<sequence length="71" mass="7915">MHEKATKQPGLGLLNTLNRLQQVCKKSPLQSLSDTAHLLAILILLDQMTSLDMTRLWPWLSSSCTSVTAEH</sequence>
<gene>
    <name evidence="1" type="ORF">DPMN_144020</name>
</gene>
<evidence type="ECO:0000313" key="2">
    <source>
        <dbReference type="Proteomes" id="UP000828390"/>
    </source>
</evidence>
<organism evidence="1 2">
    <name type="scientific">Dreissena polymorpha</name>
    <name type="common">Zebra mussel</name>
    <name type="synonym">Mytilus polymorpha</name>
    <dbReference type="NCBI Taxonomy" id="45954"/>
    <lineage>
        <taxon>Eukaryota</taxon>
        <taxon>Metazoa</taxon>
        <taxon>Spiralia</taxon>
        <taxon>Lophotrochozoa</taxon>
        <taxon>Mollusca</taxon>
        <taxon>Bivalvia</taxon>
        <taxon>Autobranchia</taxon>
        <taxon>Heteroconchia</taxon>
        <taxon>Euheterodonta</taxon>
        <taxon>Imparidentia</taxon>
        <taxon>Neoheterodontei</taxon>
        <taxon>Myida</taxon>
        <taxon>Dreissenoidea</taxon>
        <taxon>Dreissenidae</taxon>
        <taxon>Dreissena</taxon>
    </lineage>
</organism>
<comment type="caution">
    <text evidence="1">The sequence shown here is derived from an EMBL/GenBank/DDBJ whole genome shotgun (WGS) entry which is preliminary data.</text>
</comment>
<dbReference type="Proteomes" id="UP000828390">
    <property type="component" value="Unassembled WGS sequence"/>
</dbReference>
<name>A0A9D4JPU5_DREPO</name>
<dbReference type="AlphaFoldDB" id="A0A9D4JPU5"/>